<feature type="region of interest" description="Disordered" evidence="1">
    <location>
        <begin position="1"/>
        <end position="65"/>
    </location>
</feature>
<evidence type="ECO:0000313" key="2">
    <source>
        <dbReference type="EMBL" id="MCL7021796.1"/>
    </source>
</evidence>
<proteinExistence type="predicted"/>
<protein>
    <submittedName>
        <fullName evidence="2">Uncharacterized protein</fullName>
    </submittedName>
</protein>
<keyword evidence="3" id="KW-1185">Reference proteome</keyword>
<reference evidence="2" key="1">
    <citation type="submission" date="2022-03" db="EMBL/GenBank/DDBJ databases">
        <title>A functionally conserved STORR gene fusion in Papaver species that diverged 16.8 million years ago.</title>
        <authorList>
            <person name="Catania T."/>
        </authorList>
    </citation>
    <scope>NUCLEOTIDE SEQUENCE</scope>
    <source>
        <strain evidence="2">S-191538</strain>
    </source>
</reference>
<feature type="compositionally biased region" description="Polar residues" evidence="1">
    <location>
        <begin position="9"/>
        <end position="49"/>
    </location>
</feature>
<name>A0AA41RN77_PAPNU</name>
<sequence>QPEKHHPTSFLSNSENSGHEVVSSSIQLDNRGTTLQSGHPFQSNWTASGYTEPLDNSMAMEFSHP</sequence>
<organism evidence="2 3">
    <name type="scientific">Papaver nudicaule</name>
    <name type="common">Iceland poppy</name>
    <dbReference type="NCBI Taxonomy" id="74823"/>
    <lineage>
        <taxon>Eukaryota</taxon>
        <taxon>Viridiplantae</taxon>
        <taxon>Streptophyta</taxon>
        <taxon>Embryophyta</taxon>
        <taxon>Tracheophyta</taxon>
        <taxon>Spermatophyta</taxon>
        <taxon>Magnoliopsida</taxon>
        <taxon>Ranunculales</taxon>
        <taxon>Papaveraceae</taxon>
        <taxon>Papaveroideae</taxon>
        <taxon>Papaver</taxon>
    </lineage>
</organism>
<feature type="non-terminal residue" evidence="2">
    <location>
        <position position="1"/>
    </location>
</feature>
<dbReference type="Proteomes" id="UP001177140">
    <property type="component" value="Unassembled WGS sequence"/>
</dbReference>
<evidence type="ECO:0000256" key="1">
    <source>
        <dbReference type="SAM" id="MobiDB-lite"/>
    </source>
</evidence>
<feature type="non-terminal residue" evidence="2">
    <location>
        <position position="65"/>
    </location>
</feature>
<comment type="caution">
    <text evidence="2">The sequence shown here is derived from an EMBL/GenBank/DDBJ whole genome shotgun (WGS) entry which is preliminary data.</text>
</comment>
<dbReference type="AlphaFoldDB" id="A0AA41RN77"/>
<gene>
    <name evidence="2" type="ORF">MKW94_016641</name>
</gene>
<accession>A0AA41RN77</accession>
<dbReference type="EMBL" id="JAJJMA010004846">
    <property type="protein sequence ID" value="MCL7021796.1"/>
    <property type="molecule type" value="Genomic_DNA"/>
</dbReference>
<evidence type="ECO:0000313" key="3">
    <source>
        <dbReference type="Proteomes" id="UP001177140"/>
    </source>
</evidence>